<sequence>MRGILVDDESLALRGLENQLRKLGGIEIVGTYRNPVEALEAAARSKPDVVFLDIEMPEVSGIEAALDFQDLSPSPQIVFVTAYEEYAVKAFELEALDYVLKPCRTERLALTLQRVAERLQATSDTPDELRKGAIRCLGRLQVEVGPNEFLAWRTAKAQELFAYLTLRAGQPVRKDVLVEILWPESDQKKAYTQLYTTIYQLRRTLEAARLPLRIVNSSNSYSLERNGMETDAEQWERQLPSEAEIASLALEDYEEKMILNRGELFEDSGYLWAEHERERLSSLWFHHAKRLAKRHDENNDAIMASTWYNRILQRFPYSEEIYFALMELYARLGERSLVEQHYSRLSAMTQSEYGTEPSAEVQTWYLNWKKE</sequence>
<organism evidence="8 9">
    <name type="scientific">Cohnella thailandensis</name>
    <dbReference type="NCBI Taxonomy" id="557557"/>
    <lineage>
        <taxon>Bacteria</taxon>
        <taxon>Bacillati</taxon>
        <taxon>Bacillota</taxon>
        <taxon>Bacilli</taxon>
        <taxon>Bacillales</taxon>
        <taxon>Paenibacillaceae</taxon>
        <taxon>Cohnella</taxon>
    </lineage>
</organism>
<dbReference type="AlphaFoldDB" id="A0A841SXV3"/>
<feature type="domain" description="Response regulatory" evidence="7">
    <location>
        <begin position="2"/>
        <end position="116"/>
    </location>
</feature>
<name>A0A841SXV3_9BACL</name>
<dbReference type="InterPro" id="IPR016032">
    <property type="entry name" value="Sig_transdc_resp-reg_C-effctor"/>
</dbReference>
<evidence type="ECO:0000256" key="6">
    <source>
        <dbReference type="PROSITE-ProRule" id="PRU00169"/>
    </source>
</evidence>
<dbReference type="InterPro" id="IPR005158">
    <property type="entry name" value="BTAD"/>
</dbReference>
<gene>
    <name evidence="8" type="ORF">H7B67_09960</name>
</gene>
<dbReference type="SUPFAM" id="SSF52172">
    <property type="entry name" value="CheY-like"/>
    <property type="match status" value="1"/>
</dbReference>
<dbReference type="Proteomes" id="UP000535838">
    <property type="component" value="Unassembled WGS sequence"/>
</dbReference>
<dbReference type="InterPro" id="IPR036388">
    <property type="entry name" value="WH-like_DNA-bd_sf"/>
</dbReference>
<dbReference type="GO" id="GO:0000160">
    <property type="term" value="P:phosphorelay signal transduction system"/>
    <property type="evidence" value="ECO:0007669"/>
    <property type="project" value="UniProtKB-KW"/>
</dbReference>
<dbReference type="SUPFAM" id="SSF46894">
    <property type="entry name" value="C-terminal effector domain of the bipartite response regulators"/>
    <property type="match status" value="1"/>
</dbReference>
<proteinExistence type="inferred from homology"/>
<dbReference type="GO" id="GO:0006355">
    <property type="term" value="P:regulation of DNA-templated transcription"/>
    <property type="evidence" value="ECO:0007669"/>
    <property type="project" value="InterPro"/>
</dbReference>
<dbReference type="Pfam" id="PF00072">
    <property type="entry name" value="Response_reg"/>
    <property type="match status" value="1"/>
</dbReference>
<evidence type="ECO:0000313" key="8">
    <source>
        <dbReference type="EMBL" id="MBB6634437.1"/>
    </source>
</evidence>
<dbReference type="SMART" id="SM00448">
    <property type="entry name" value="REC"/>
    <property type="match status" value="1"/>
</dbReference>
<accession>A0A841SXV3</accession>
<dbReference type="Gene3D" id="1.10.10.10">
    <property type="entry name" value="Winged helix-like DNA-binding domain superfamily/Winged helix DNA-binding domain"/>
    <property type="match status" value="1"/>
</dbReference>
<dbReference type="InterPro" id="IPR001789">
    <property type="entry name" value="Sig_transdc_resp-reg_receiver"/>
</dbReference>
<dbReference type="SMART" id="SM00862">
    <property type="entry name" value="Trans_reg_C"/>
    <property type="match status" value="1"/>
</dbReference>
<dbReference type="Pfam" id="PF00486">
    <property type="entry name" value="Trans_reg_C"/>
    <property type="match status" value="1"/>
</dbReference>
<keyword evidence="9" id="KW-1185">Reference proteome</keyword>
<evidence type="ECO:0000313" key="9">
    <source>
        <dbReference type="Proteomes" id="UP000535838"/>
    </source>
</evidence>
<dbReference type="EMBL" id="JACJVQ010000006">
    <property type="protein sequence ID" value="MBB6634437.1"/>
    <property type="molecule type" value="Genomic_DNA"/>
</dbReference>
<protein>
    <submittedName>
        <fullName evidence="8">Response regulator</fullName>
    </submittedName>
</protein>
<dbReference type="PROSITE" id="PS50110">
    <property type="entry name" value="RESPONSE_REGULATORY"/>
    <property type="match status" value="1"/>
</dbReference>
<dbReference type="InterPro" id="IPR011990">
    <property type="entry name" value="TPR-like_helical_dom_sf"/>
</dbReference>
<feature type="modified residue" description="4-aspartylphosphate" evidence="6">
    <location>
        <position position="53"/>
    </location>
</feature>
<keyword evidence="4" id="KW-0238">DNA-binding</keyword>
<evidence type="ECO:0000259" key="7">
    <source>
        <dbReference type="PROSITE" id="PS50110"/>
    </source>
</evidence>
<comment type="caution">
    <text evidence="8">The sequence shown here is derived from an EMBL/GenBank/DDBJ whole genome shotgun (WGS) entry which is preliminary data.</text>
</comment>
<dbReference type="InterPro" id="IPR051677">
    <property type="entry name" value="AfsR-DnrI-RedD_regulator"/>
</dbReference>
<dbReference type="InterPro" id="IPR001867">
    <property type="entry name" value="OmpR/PhoB-type_DNA-bd"/>
</dbReference>
<dbReference type="Gene3D" id="1.25.40.10">
    <property type="entry name" value="Tetratricopeptide repeat domain"/>
    <property type="match status" value="1"/>
</dbReference>
<dbReference type="RefSeq" id="WP_185119635.1">
    <property type="nucleotide sequence ID" value="NZ_JACJVQ010000006.1"/>
</dbReference>
<dbReference type="PANTHER" id="PTHR35807:SF2">
    <property type="entry name" value="TRANSCRIPTIONAL ACTIVATOR DOMAIN"/>
    <property type="match status" value="1"/>
</dbReference>
<dbReference type="SUPFAM" id="SSF48452">
    <property type="entry name" value="TPR-like"/>
    <property type="match status" value="1"/>
</dbReference>
<keyword evidence="5" id="KW-0804">Transcription</keyword>
<evidence type="ECO:0000256" key="3">
    <source>
        <dbReference type="ARBA" id="ARBA00023015"/>
    </source>
</evidence>
<dbReference type="SMART" id="SM01043">
    <property type="entry name" value="BTAD"/>
    <property type="match status" value="1"/>
</dbReference>
<evidence type="ECO:0000256" key="4">
    <source>
        <dbReference type="ARBA" id="ARBA00023125"/>
    </source>
</evidence>
<dbReference type="GO" id="GO:0003677">
    <property type="term" value="F:DNA binding"/>
    <property type="evidence" value="ECO:0007669"/>
    <property type="project" value="UniProtKB-KW"/>
</dbReference>
<dbReference type="PANTHER" id="PTHR35807">
    <property type="entry name" value="TRANSCRIPTIONAL REGULATOR REDD-RELATED"/>
    <property type="match status" value="1"/>
</dbReference>
<evidence type="ECO:0000256" key="1">
    <source>
        <dbReference type="ARBA" id="ARBA00005820"/>
    </source>
</evidence>
<evidence type="ECO:0000256" key="2">
    <source>
        <dbReference type="ARBA" id="ARBA00023012"/>
    </source>
</evidence>
<keyword evidence="2" id="KW-0902">Two-component regulatory system</keyword>
<dbReference type="Gene3D" id="3.40.50.2300">
    <property type="match status" value="1"/>
</dbReference>
<keyword evidence="6" id="KW-0597">Phosphoprotein</keyword>
<dbReference type="Pfam" id="PF03704">
    <property type="entry name" value="BTAD"/>
    <property type="match status" value="1"/>
</dbReference>
<keyword evidence="3" id="KW-0805">Transcription regulation</keyword>
<evidence type="ECO:0000256" key="5">
    <source>
        <dbReference type="ARBA" id="ARBA00023163"/>
    </source>
</evidence>
<comment type="similarity">
    <text evidence="1">Belongs to the AfsR/DnrI/RedD regulatory family.</text>
</comment>
<dbReference type="InterPro" id="IPR011006">
    <property type="entry name" value="CheY-like_superfamily"/>
</dbReference>
<reference evidence="8 9" key="1">
    <citation type="submission" date="2020-08" db="EMBL/GenBank/DDBJ databases">
        <title>Cohnella phylogeny.</title>
        <authorList>
            <person name="Dunlap C."/>
        </authorList>
    </citation>
    <scope>NUCLEOTIDE SEQUENCE [LARGE SCALE GENOMIC DNA]</scope>
    <source>
        <strain evidence="8 9">DSM 25241</strain>
    </source>
</reference>